<dbReference type="RefSeq" id="WP_208022639.1">
    <property type="nucleotide sequence ID" value="NZ_BEXT01000001.1"/>
</dbReference>
<dbReference type="PANTHER" id="PTHR46322">
    <property type="entry name" value="PUROMYCIN-SENSITIVE AMINOPEPTIDASE"/>
    <property type="match status" value="1"/>
</dbReference>
<dbReference type="SUPFAM" id="SSF63737">
    <property type="entry name" value="Leukotriene A4 hydrolase N-terminal domain"/>
    <property type="match status" value="1"/>
</dbReference>
<dbReference type="PANTHER" id="PTHR46322:SF1">
    <property type="entry name" value="PUROMYCIN-SENSITIVE AMINOPEPTIDASE"/>
    <property type="match status" value="1"/>
</dbReference>
<dbReference type="GO" id="GO:0006508">
    <property type="term" value="P:proteolysis"/>
    <property type="evidence" value="ECO:0007669"/>
    <property type="project" value="UniProtKB-KW"/>
</dbReference>
<evidence type="ECO:0000256" key="13">
    <source>
        <dbReference type="ARBA" id="ARBA00059739"/>
    </source>
</evidence>
<keyword evidence="6 18" id="KW-0031">Aminopeptidase</keyword>
<reference evidence="19" key="2">
    <citation type="submission" date="2019-01" db="EMBL/GenBank/DDBJ databases">
        <title>Genome sequence of Desulfonema ishimotonii strain Tokyo 01.</title>
        <authorList>
            <person name="Fukui M."/>
        </authorList>
    </citation>
    <scope>NUCLEOTIDE SEQUENCE [LARGE SCALE GENOMIC DNA]</scope>
    <source>
        <strain evidence="19">Tokyo 01</strain>
    </source>
</reference>
<evidence type="ECO:0000256" key="12">
    <source>
        <dbReference type="ARBA" id="ARBA00029840"/>
    </source>
</evidence>
<dbReference type="InterPro" id="IPR038438">
    <property type="entry name" value="PepN_Ig-like_sf"/>
</dbReference>
<evidence type="ECO:0000313" key="18">
    <source>
        <dbReference type="EMBL" id="GBC63440.1"/>
    </source>
</evidence>
<dbReference type="NCBIfam" id="TIGR02414">
    <property type="entry name" value="pepN_proteo"/>
    <property type="match status" value="1"/>
</dbReference>
<feature type="domain" description="Peptidase M1 alanyl aminopeptidase C-terminal" evidence="16">
    <location>
        <begin position="556"/>
        <end position="882"/>
    </location>
</feature>
<dbReference type="InterPro" id="IPR045357">
    <property type="entry name" value="Aminopeptidase_N-like_N"/>
</dbReference>
<accession>A0A401G2I1</accession>
<keyword evidence="7" id="KW-0645">Protease</keyword>
<keyword evidence="10" id="KW-0862">Zinc</keyword>
<evidence type="ECO:0000256" key="4">
    <source>
        <dbReference type="ARBA" id="ARBA00012564"/>
    </source>
</evidence>
<dbReference type="Proteomes" id="UP000288096">
    <property type="component" value="Unassembled WGS sequence"/>
</dbReference>
<dbReference type="PRINTS" id="PR00756">
    <property type="entry name" value="ALADIPTASE"/>
</dbReference>
<dbReference type="InterPro" id="IPR014782">
    <property type="entry name" value="Peptidase_M1_dom"/>
</dbReference>
<dbReference type="InterPro" id="IPR027268">
    <property type="entry name" value="Peptidase_M4/M1_CTD_sf"/>
</dbReference>
<organism evidence="18 19">
    <name type="scientific">Desulfonema ishimotonii</name>
    <dbReference type="NCBI Taxonomy" id="45657"/>
    <lineage>
        <taxon>Bacteria</taxon>
        <taxon>Pseudomonadati</taxon>
        <taxon>Thermodesulfobacteriota</taxon>
        <taxon>Desulfobacteria</taxon>
        <taxon>Desulfobacterales</taxon>
        <taxon>Desulfococcaceae</taxon>
        <taxon>Desulfonema</taxon>
    </lineage>
</organism>
<dbReference type="AlphaFoldDB" id="A0A401G2I1"/>
<feature type="domain" description="Aminopeptidase N-like N-terminal" evidence="17">
    <location>
        <begin position="23"/>
        <end position="190"/>
    </location>
</feature>
<evidence type="ECO:0000256" key="7">
    <source>
        <dbReference type="ARBA" id="ARBA00022670"/>
    </source>
</evidence>
<comment type="cofactor">
    <cofactor evidence="2">
        <name>Zn(2+)</name>
        <dbReference type="ChEBI" id="CHEBI:29105"/>
    </cofactor>
</comment>
<dbReference type="Pfam" id="PF01433">
    <property type="entry name" value="Peptidase_M1"/>
    <property type="match status" value="1"/>
</dbReference>
<dbReference type="FunFam" id="2.60.40.1730:FF:000005">
    <property type="entry name" value="Aminopeptidase N"/>
    <property type="match status" value="1"/>
</dbReference>
<dbReference type="FunFam" id="1.10.390.10:FF:000002">
    <property type="entry name" value="Aminopeptidase N"/>
    <property type="match status" value="1"/>
</dbReference>
<keyword evidence="19" id="KW-1185">Reference proteome</keyword>
<dbReference type="InterPro" id="IPR012779">
    <property type="entry name" value="Peptidase_M1_pepN"/>
</dbReference>
<dbReference type="GO" id="GO:0016285">
    <property type="term" value="F:alanyl aminopeptidase activity"/>
    <property type="evidence" value="ECO:0007669"/>
    <property type="project" value="UniProtKB-EC"/>
</dbReference>
<evidence type="ECO:0000256" key="2">
    <source>
        <dbReference type="ARBA" id="ARBA00001947"/>
    </source>
</evidence>
<feature type="domain" description="Peptidase M1 membrane alanine aminopeptidase" evidence="14">
    <location>
        <begin position="229"/>
        <end position="443"/>
    </location>
</feature>
<feature type="domain" description="Peptidase M1 alanyl aminopeptidase Ig-like fold" evidence="15">
    <location>
        <begin position="448"/>
        <end position="551"/>
    </location>
</feature>
<proteinExistence type="inferred from homology"/>
<dbReference type="InterPro" id="IPR037144">
    <property type="entry name" value="Peptidase_M1_pepN_C_sf"/>
</dbReference>
<evidence type="ECO:0000256" key="6">
    <source>
        <dbReference type="ARBA" id="ARBA00022438"/>
    </source>
</evidence>
<dbReference type="GO" id="GO:0008270">
    <property type="term" value="F:zinc ion binding"/>
    <property type="evidence" value="ECO:0007669"/>
    <property type="project" value="InterPro"/>
</dbReference>
<evidence type="ECO:0000256" key="1">
    <source>
        <dbReference type="ARBA" id="ARBA00000098"/>
    </source>
</evidence>
<evidence type="ECO:0000259" key="15">
    <source>
        <dbReference type="Pfam" id="PF11940"/>
    </source>
</evidence>
<dbReference type="GO" id="GO:0008237">
    <property type="term" value="F:metallopeptidase activity"/>
    <property type="evidence" value="ECO:0007669"/>
    <property type="project" value="UniProtKB-KW"/>
</dbReference>
<protein>
    <recommendedName>
        <fullName evidence="5">Aminopeptidase N</fullName>
        <ecNumber evidence="4">3.4.11.2</ecNumber>
    </recommendedName>
    <alternativeName>
        <fullName evidence="12">Alpha-aminoacylpeptide hydrolase</fullName>
    </alternativeName>
</protein>
<evidence type="ECO:0000256" key="8">
    <source>
        <dbReference type="ARBA" id="ARBA00022723"/>
    </source>
</evidence>
<dbReference type="InterPro" id="IPR001930">
    <property type="entry name" value="Peptidase_M1"/>
</dbReference>
<evidence type="ECO:0000259" key="16">
    <source>
        <dbReference type="Pfam" id="PF17432"/>
    </source>
</evidence>
<dbReference type="CDD" id="cd09600">
    <property type="entry name" value="M1_APN"/>
    <property type="match status" value="1"/>
</dbReference>
<evidence type="ECO:0000256" key="3">
    <source>
        <dbReference type="ARBA" id="ARBA00010136"/>
    </source>
</evidence>
<dbReference type="Gene3D" id="2.60.40.1730">
    <property type="entry name" value="tricorn interacting facor f3 domain"/>
    <property type="match status" value="1"/>
</dbReference>
<dbReference type="Gene3D" id="1.10.390.10">
    <property type="entry name" value="Neutral Protease Domain 2"/>
    <property type="match status" value="1"/>
</dbReference>
<dbReference type="Gene3D" id="2.60.40.1840">
    <property type="match status" value="1"/>
</dbReference>
<evidence type="ECO:0000256" key="5">
    <source>
        <dbReference type="ARBA" id="ARBA00015611"/>
    </source>
</evidence>
<comment type="catalytic activity">
    <reaction evidence="1">
        <text>Release of an N-terminal amino acid, Xaa-|-Yaa- from a peptide, amide or arylamide. Xaa is preferably Ala, but may be most amino acids including Pro (slow action). When a terminal hydrophobic residue is followed by a prolyl residue, the two may be released as an intact Xaa-Pro dipeptide.</text>
        <dbReference type="EC" id="3.4.11.2"/>
    </reaction>
</comment>
<dbReference type="EC" id="3.4.11.2" evidence="4"/>
<dbReference type="Pfam" id="PF17900">
    <property type="entry name" value="Peptidase_M1_N"/>
    <property type="match status" value="1"/>
</dbReference>
<evidence type="ECO:0000256" key="9">
    <source>
        <dbReference type="ARBA" id="ARBA00022801"/>
    </source>
</evidence>
<sequence length="882" mass="100375">METPQVKYLRDYRPPAYWVDTIDLNVELKETDTLVRSTLTVRRNTDEADETTPLILNGRNMELMSAMLDGNPLSEDQYQTDAEHLTISDVPARFTLETTVKIQPQQNTSLEGLYRSGGMFCTQCEAEGFRNITWFPDRPDVMARYSCTIVADRKKYPILLSNGNLTDSGDMDDGRHWVRWEDPFKKPCYLFALVAGDLFCLEDTFRTQSGRDVALRIFVEHENRDKCDYAMQSLRKSMKWDEEAYGREYDLDIYMIVAVNDFNMGAMENKGLNVFNSKYVLAKPETATDADFWNIERVIAHEYFHNWTGNRITLRNWFQLSLKEGLTVFRDQEFSSDMTSRPVKRIADVRVLRAYQFPEDGGPMAHPVRPASYIKMDNFYTVTVYEKGAEVIRMIHRLLGPEGFRKGTDLYFERHDGQAVSIEEFVGAMADANGADFSQFMRWYSQAGTPEVTVKRAYDAENRTYALTFTQKCPPTPDMADKAPMHIPVALGLLGRDGEDMPLQLRGESEPGPTTRVLELRAAEETFEFVNVPEAPVPSILRGFSAPVRLRAGYTDEEQAFLFACDSDEFNRWDAGQNLFAKVMLRLIRDIRVGTAPDLRPDMIESFRQTLRNTDLDKSFIAQALTLPTESELAILMSESGDIDPDAIHAARHFTVRTLAQALKSDFEQVFDENRDAGPYRVEPEAIGRRSLKNLALGYLGKLETPAVSRFIAAQFQKADNMTDEIAALSVLSHMDCEEREPAIARFYERWQSDVLVLDKWFALQAAARLPGTLDKVKALLEHPDFSIKNPNKVRALIGAFCGMNPWRFHDASGAGYEFLADRVIELNAINPQIASRMVAVLNHWKKYDAGRQALMKTQLERIAATPDLSENVYEIVSKALA</sequence>
<reference evidence="19" key="1">
    <citation type="submission" date="2017-11" db="EMBL/GenBank/DDBJ databases">
        <authorList>
            <person name="Watanabe M."/>
            <person name="Kojima H."/>
        </authorList>
    </citation>
    <scope>NUCLEOTIDE SEQUENCE [LARGE SCALE GENOMIC DNA]</scope>
    <source>
        <strain evidence="19">Tokyo 01</strain>
    </source>
</reference>
<evidence type="ECO:0000313" key="19">
    <source>
        <dbReference type="Proteomes" id="UP000288096"/>
    </source>
</evidence>
<gene>
    <name evidence="18" type="ORF">DENIS_4434</name>
</gene>
<dbReference type="InterPro" id="IPR024601">
    <property type="entry name" value="Peptidase_M1_pepN_C"/>
</dbReference>
<dbReference type="Pfam" id="PF17432">
    <property type="entry name" value="DUF3458_C"/>
    <property type="match status" value="1"/>
</dbReference>
<comment type="caution">
    <text evidence="18">The sequence shown here is derived from an EMBL/GenBank/DDBJ whole genome shotgun (WGS) entry which is preliminary data.</text>
</comment>
<dbReference type="SUPFAM" id="SSF55486">
    <property type="entry name" value="Metalloproteases ('zincins'), catalytic domain"/>
    <property type="match status" value="1"/>
</dbReference>
<dbReference type="InterPro" id="IPR042097">
    <property type="entry name" value="Aminopeptidase_N-like_N_sf"/>
</dbReference>
<evidence type="ECO:0000259" key="14">
    <source>
        <dbReference type="Pfam" id="PF01433"/>
    </source>
</evidence>
<keyword evidence="9" id="KW-0378">Hydrolase</keyword>
<comment type="function">
    <text evidence="13">Aminopeptidase N is involved in the degradation of intracellular peptides generated by protein breakdown during normal growth as well as in response to nutrient starvation.</text>
</comment>
<comment type="similarity">
    <text evidence="3">Belongs to the peptidase M1 family.</text>
</comment>
<dbReference type="InterPro" id="IPR035414">
    <property type="entry name" value="Peptidase_M1_pepN_Ig-like"/>
</dbReference>
<name>A0A401G2I1_9BACT</name>
<dbReference type="FunFam" id="3.30.2010.30:FF:000002">
    <property type="entry name" value="Putative aminopeptidase N"/>
    <property type="match status" value="1"/>
</dbReference>
<keyword evidence="8" id="KW-0479">Metal-binding</keyword>
<evidence type="ECO:0000256" key="11">
    <source>
        <dbReference type="ARBA" id="ARBA00023049"/>
    </source>
</evidence>
<dbReference type="EMBL" id="BEXT01000001">
    <property type="protein sequence ID" value="GBC63440.1"/>
    <property type="molecule type" value="Genomic_DNA"/>
</dbReference>
<dbReference type="Gene3D" id="1.25.50.10">
    <property type="entry name" value="Peptidase M1, alanyl aminopeptidase, C-terminal domain"/>
    <property type="match status" value="1"/>
</dbReference>
<evidence type="ECO:0000256" key="10">
    <source>
        <dbReference type="ARBA" id="ARBA00022833"/>
    </source>
</evidence>
<dbReference type="Gene3D" id="3.30.2010.30">
    <property type="match status" value="1"/>
</dbReference>
<evidence type="ECO:0000259" key="17">
    <source>
        <dbReference type="Pfam" id="PF17900"/>
    </source>
</evidence>
<dbReference type="FunFam" id="2.60.40.1840:FF:000001">
    <property type="entry name" value="Aminopeptidase N"/>
    <property type="match status" value="1"/>
</dbReference>
<keyword evidence="11" id="KW-0482">Metalloprotease</keyword>
<dbReference type="Pfam" id="PF11940">
    <property type="entry name" value="DUF3458"/>
    <property type="match status" value="1"/>
</dbReference>